<dbReference type="Pfam" id="PF05096">
    <property type="entry name" value="Glu_cyclase_2"/>
    <property type="match status" value="1"/>
</dbReference>
<evidence type="ECO:0000313" key="2">
    <source>
        <dbReference type="Proteomes" id="UP000184212"/>
    </source>
</evidence>
<keyword evidence="1" id="KW-0808">Transferase</keyword>
<reference evidence="1 2" key="1">
    <citation type="submission" date="2016-11" db="EMBL/GenBank/DDBJ databases">
        <authorList>
            <person name="Jaros S."/>
            <person name="Januszkiewicz K."/>
            <person name="Wedrychowicz H."/>
        </authorList>
    </citation>
    <scope>NUCLEOTIDE SEQUENCE [LARGE SCALE GENOMIC DNA]</scope>
    <source>
        <strain evidence="1 2">DSM 24574</strain>
    </source>
</reference>
<protein>
    <submittedName>
        <fullName evidence="1">Glutamine cyclotransferase</fullName>
    </submittedName>
</protein>
<evidence type="ECO:0000313" key="1">
    <source>
        <dbReference type="EMBL" id="SHH62466.1"/>
    </source>
</evidence>
<proteinExistence type="predicted"/>
<sequence>MCDNFSFFGLYLSVFLMKHSLFVPVAALLFLLASCTKNSDSNTETPADTLALTYSVLKTLPHDQEAYTEGLLIYKGKVLESTGLNGKSWVAEVDPGSGVHTKKIMLDQQYFGEGISVINNKLYQLTYRTGVGFIYNATTYKQIGEFKFSNAEGWGMTHDNKNLIMSDGTEKLTYLDTANLSVVRTLTVTNEGQKLKNVNELEYVDGYIYANVYETSWIVKIDATSGKVVGRVDLSPLTEEVRRMYPNIDYLNGIAYDVNSKAFLVTGKNWPKAFLIRIQKPAVANP</sequence>
<dbReference type="PANTHER" id="PTHR31270:SF1">
    <property type="entry name" value="GLUTAMINYL-PEPTIDE CYCLOTRANSFERASE"/>
    <property type="match status" value="1"/>
</dbReference>
<dbReference type="GO" id="GO:0016603">
    <property type="term" value="F:glutaminyl-peptide cyclotransferase activity"/>
    <property type="evidence" value="ECO:0007669"/>
    <property type="project" value="InterPro"/>
</dbReference>
<dbReference type="SUPFAM" id="SSF50969">
    <property type="entry name" value="YVTN repeat-like/Quinoprotein amine dehydrogenase"/>
    <property type="match status" value="1"/>
</dbReference>
<accession>A0A1M5UI08</accession>
<dbReference type="Proteomes" id="UP000184212">
    <property type="component" value="Unassembled WGS sequence"/>
</dbReference>
<dbReference type="EMBL" id="FQWQ01000003">
    <property type="protein sequence ID" value="SHH62466.1"/>
    <property type="molecule type" value="Genomic_DNA"/>
</dbReference>
<dbReference type="STRING" id="947013.SAMN04488109_4699"/>
<organism evidence="1 2">
    <name type="scientific">Chryseolinea serpens</name>
    <dbReference type="NCBI Taxonomy" id="947013"/>
    <lineage>
        <taxon>Bacteria</taxon>
        <taxon>Pseudomonadati</taxon>
        <taxon>Bacteroidota</taxon>
        <taxon>Cytophagia</taxon>
        <taxon>Cytophagales</taxon>
        <taxon>Fulvivirgaceae</taxon>
        <taxon>Chryseolinea</taxon>
    </lineage>
</organism>
<dbReference type="Gene3D" id="2.130.10.10">
    <property type="entry name" value="YVTN repeat-like/Quinoprotein amine dehydrogenase"/>
    <property type="match status" value="1"/>
</dbReference>
<dbReference type="PANTHER" id="PTHR31270">
    <property type="entry name" value="GLUTAMINYL-PEPTIDE CYCLOTRANSFERASE"/>
    <property type="match status" value="1"/>
</dbReference>
<dbReference type="InterPro" id="IPR007788">
    <property type="entry name" value="QCT"/>
</dbReference>
<name>A0A1M5UI08_9BACT</name>
<dbReference type="InterPro" id="IPR011044">
    <property type="entry name" value="Quino_amine_DH_bsu"/>
</dbReference>
<dbReference type="AlphaFoldDB" id="A0A1M5UI08"/>
<gene>
    <name evidence="1" type="ORF">SAMN04488109_4699</name>
</gene>
<dbReference type="InterPro" id="IPR015943">
    <property type="entry name" value="WD40/YVTN_repeat-like_dom_sf"/>
</dbReference>
<keyword evidence="2" id="KW-1185">Reference proteome</keyword>